<comment type="caution">
    <text evidence="2">The sequence shown here is derived from an EMBL/GenBank/DDBJ whole genome shotgun (WGS) entry which is preliminary data.</text>
</comment>
<gene>
    <name evidence="2" type="ORF">PAT3040_06495</name>
</gene>
<evidence type="ECO:0000313" key="3">
    <source>
        <dbReference type="Proteomes" id="UP000245202"/>
    </source>
</evidence>
<keyword evidence="1" id="KW-0472">Membrane</keyword>
<dbReference type="AlphaFoldDB" id="A0A2R5EYA7"/>
<accession>A0A2R5EYA7</accession>
<evidence type="ECO:0000256" key="1">
    <source>
        <dbReference type="SAM" id="Phobius"/>
    </source>
</evidence>
<evidence type="ECO:0000313" key="2">
    <source>
        <dbReference type="EMBL" id="GBG11660.1"/>
    </source>
</evidence>
<keyword evidence="1" id="KW-0812">Transmembrane</keyword>
<dbReference type="Proteomes" id="UP000245202">
    <property type="component" value="Unassembled WGS sequence"/>
</dbReference>
<sequence length="77" mass="8915">MLENLLVVVIIAMALLFADRRSFARSERRTKVLYILLLLPASYLSLLFILQLPWFNIGHLTKAMYGWPARQIVALLK</sequence>
<keyword evidence="3" id="KW-1185">Reference proteome</keyword>
<dbReference type="EMBL" id="BDQX01000430">
    <property type="protein sequence ID" value="GBG11660.1"/>
    <property type="molecule type" value="Genomic_DNA"/>
</dbReference>
<reference evidence="2 3" key="1">
    <citation type="submission" date="2017-08" db="EMBL/GenBank/DDBJ databases">
        <title>Substantial Increase in Enzyme Production by Combined Drug-Resistance Mutations in Paenibacillus agaridevorans.</title>
        <authorList>
            <person name="Tanaka Y."/>
            <person name="Funane K."/>
            <person name="Hosaka T."/>
            <person name="Shiwa Y."/>
            <person name="Fujita N."/>
            <person name="Miyazaki T."/>
            <person name="Yoshikawa H."/>
            <person name="Murakami K."/>
            <person name="Kasahara K."/>
            <person name="Inaoka T."/>
            <person name="Hiraga Y."/>
            <person name="Ochi K."/>
        </authorList>
    </citation>
    <scope>NUCLEOTIDE SEQUENCE [LARGE SCALE GENOMIC DNA]</scope>
    <source>
        <strain evidence="2 3">T-3040</strain>
    </source>
</reference>
<keyword evidence="1" id="KW-1133">Transmembrane helix</keyword>
<name>A0A2R5EYA7_9BACL</name>
<protein>
    <submittedName>
        <fullName evidence="2">Uncharacterized protein</fullName>
    </submittedName>
</protein>
<dbReference type="RefSeq" id="WP_087566317.1">
    <property type="nucleotide sequence ID" value="NZ_BDQX01000430.1"/>
</dbReference>
<feature type="transmembrane region" description="Helical" evidence="1">
    <location>
        <begin position="34"/>
        <end position="55"/>
    </location>
</feature>
<proteinExistence type="predicted"/>
<organism evidence="2 3">
    <name type="scientific">Paenibacillus agaridevorans</name>
    <dbReference type="NCBI Taxonomy" id="171404"/>
    <lineage>
        <taxon>Bacteria</taxon>
        <taxon>Bacillati</taxon>
        <taxon>Bacillota</taxon>
        <taxon>Bacilli</taxon>
        <taxon>Bacillales</taxon>
        <taxon>Paenibacillaceae</taxon>
        <taxon>Paenibacillus</taxon>
    </lineage>
</organism>